<gene>
    <name evidence="1" type="ORF">JCM19294_1115</name>
</gene>
<accession>A0A090QMP2</accession>
<comment type="caution">
    <text evidence="1">The sequence shown here is derived from an EMBL/GenBank/DDBJ whole genome shotgun (WGS) entry which is preliminary data.</text>
</comment>
<dbReference type="AlphaFoldDB" id="A0A090QMP2"/>
<dbReference type="RefSeq" id="WP_042278298.1">
    <property type="nucleotide sequence ID" value="NZ_BBML01000003.1"/>
</dbReference>
<organism evidence="1 2">
    <name type="scientific">Nonlabens tegetincola</name>
    <dbReference type="NCBI Taxonomy" id="323273"/>
    <lineage>
        <taxon>Bacteria</taxon>
        <taxon>Pseudomonadati</taxon>
        <taxon>Bacteroidota</taxon>
        <taxon>Flavobacteriia</taxon>
        <taxon>Flavobacteriales</taxon>
        <taxon>Flavobacteriaceae</taxon>
        <taxon>Nonlabens</taxon>
    </lineage>
</organism>
<evidence type="ECO:0000313" key="2">
    <source>
        <dbReference type="Proteomes" id="UP000029221"/>
    </source>
</evidence>
<evidence type="ECO:0000313" key="1">
    <source>
        <dbReference type="EMBL" id="GAK96806.1"/>
    </source>
</evidence>
<dbReference type="InterPro" id="IPR013783">
    <property type="entry name" value="Ig-like_fold"/>
</dbReference>
<reference evidence="1" key="1">
    <citation type="journal article" date="2014" name="Genome Announc.">
        <title>Draft Genome Sequences of Marine Flavobacterium Nonlabens Strains NR17, NR24, NR27, NR32, NR33, and Ara13.</title>
        <authorList>
            <person name="Nakanishi M."/>
            <person name="Meirelles P."/>
            <person name="Suzuki R."/>
            <person name="Takatani N."/>
            <person name="Mino S."/>
            <person name="Suda W."/>
            <person name="Oshima K."/>
            <person name="Hattori M."/>
            <person name="Ohkuma M."/>
            <person name="Hosokawa M."/>
            <person name="Miyashita K."/>
            <person name="Thompson F.L."/>
            <person name="Niwa A."/>
            <person name="Sawabe T."/>
            <person name="Sawabe T."/>
        </authorList>
    </citation>
    <scope>NUCLEOTIDE SEQUENCE [LARGE SCALE GENOMIC DNA]</scope>
    <source>
        <strain evidence="1">JCM 19294</strain>
    </source>
</reference>
<dbReference type="Proteomes" id="UP000029221">
    <property type="component" value="Unassembled WGS sequence"/>
</dbReference>
<dbReference type="EMBL" id="BBML01000003">
    <property type="protein sequence ID" value="GAK96806.1"/>
    <property type="molecule type" value="Genomic_DNA"/>
</dbReference>
<dbReference type="Gene3D" id="2.60.40.10">
    <property type="entry name" value="Immunoglobulins"/>
    <property type="match status" value="1"/>
</dbReference>
<protein>
    <submittedName>
        <fullName evidence="1">Uncharacterized protein</fullName>
    </submittedName>
</protein>
<sequence>MIDLLQAPLQDSLLWDANNSLIKLKSYRNNTHYFRAVISINDLPFITQNWSKDAAGVAVQDLQKLYYNYFNPSFSPISSGAPSITHLDYLKKKVSIEIQECLIGTTTVEESITLPDYHICFTERSNDIEMQDNLILLSDVNEIKVFGASKIRIPFYCVQGDFTVEIANSQDDVLNSTINHTAIENGIYQLDIDLNNLNTQIPSSGDEVVVTISQGTSRITYTAILTNRSLYSTKTIYYRNSYGVYQIAYLFGQQKIENQLEKDTYINNNQSPITHYVDDMEITELSSGHGHLSLSKLMLDISRSLDVKLLIDNNWTTVHCSTDKTLTQVERQYVYQEVLTFERNSFGQFETGQYIPIPDILDLNYTIDENNILIIPLSDFTTAANGFVYDRIRINQPSVNARYGYNNSTSTVFTNDPLFNNNFIPEAYLVSEINEVIYFPQPNAVGSPLDSLLFQLGNGTIWSNPASLTVVVNDLNPGNQAPIIQISRTSRQVVLNQNGDATLDLNTVITDPDGDPVTILWEALNNAPITFSPNNAASTQVTLTGAAIDTTYQVKVTATDNNSNVSTLIVDIRTLNFIIYSRLETNIAESSGSVTVYDLIIGNLPQGESIEVVSEAATTFNTQAFRIDYLTAKERTASSYQRLVRTTHTNTTGAQEFTVKIAFDNISSSNDAKLFVRLDNPSIGFIEEFNEKEINPAKP</sequence>
<keyword evidence="2" id="KW-1185">Reference proteome</keyword>
<proteinExistence type="predicted"/>
<name>A0A090QMP2_9FLAO</name>